<dbReference type="GO" id="GO:0042147">
    <property type="term" value="P:retrograde transport, endosome to Golgi"/>
    <property type="evidence" value="ECO:0007669"/>
    <property type="project" value="TreeGrafter"/>
</dbReference>
<reference evidence="5 6" key="1">
    <citation type="submission" date="2017-03" db="EMBL/GenBank/DDBJ databases">
        <title>WGS assembly of Porphyra umbilicalis.</title>
        <authorList>
            <person name="Brawley S.H."/>
            <person name="Blouin N.A."/>
            <person name="Ficko-Blean E."/>
            <person name="Wheeler G.L."/>
            <person name="Lohr M."/>
            <person name="Goodson H.V."/>
            <person name="Jenkins J.W."/>
            <person name="Blaby-Haas C.E."/>
            <person name="Helliwell K.E."/>
            <person name="Chan C."/>
            <person name="Marriage T."/>
            <person name="Bhattacharya D."/>
            <person name="Klein A.S."/>
            <person name="Badis Y."/>
            <person name="Brodie J."/>
            <person name="Cao Y."/>
            <person name="Collen J."/>
            <person name="Dittami S.M."/>
            <person name="Gachon C.M."/>
            <person name="Green B.R."/>
            <person name="Karpowicz S."/>
            <person name="Kim J.W."/>
            <person name="Kudahl U."/>
            <person name="Lin S."/>
            <person name="Michel G."/>
            <person name="Mittag M."/>
            <person name="Olson B.J."/>
            <person name="Pangilinan J."/>
            <person name="Peng Y."/>
            <person name="Qiu H."/>
            <person name="Shu S."/>
            <person name="Singer J.T."/>
            <person name="Smith A.G."/>
            <person name="Sprecher B.N."/>
            <person name="Wagner V."/>
            <person name="Wang W."/>
            <person name="Wang Z.-Y."/>
            <person name="Yan J."/>
            <person name="Yarish C."/>
            <person name="Zoeuner-Riek S."/>
            <person name="Zhuang Y."/>
            <person name="Zou Y."/>
            <person name="Lindquist E.A."/>
            <person name="Grimwood J."/>
            <person name="Barry K."/>
            <person name="Rokhsar D.S."/>
            <person name="Schmutz J."/>
            <person name="Stiller J.W."/>
            <person name="Grossman A.R."/>
            <person name="Prochnik S.E."/>
        </authorList>
    </citation>
    <scope>NUCLEOTIDE SEQUENCE [LARGE SCALE GENOMIC DNA]</scope>
    <source>
        <strain evidence="5">4086291</strain>
    </source>
</reference>
<dbReference type="EMBL" id="KV918805">
    <property type="protein sequence ID" value="OSX78763.1"/>
    <property type="molecule type" value="Genomic_DNA"/>
</dbReference>
<feature type="region of interest" description="Disordered" evidence="3">
    <location>
        <begin position="501"/>
        <end position="540"/>
    </location>
</feature>
<dbReference type="Proteomes" id="UP000218209">
    <property type="component" value="Unassembled WGS sequence"/>
</dbReference>
<dbReference type="InterPro" id="IPR009771">
    <property type="entry name" value="RIC1_C"/>
</dbReference>
<accession>A0A1X6PDQ8</accession>
<name>A0A1X6PDQ8_PORUM</name>
<dbReference type="GO" id="GO:0005829">
    <property type="term" value="C:cytosol"/>
    <property type="evidence" value="ECO:0007669"/>
    <property type="project" value="TreeGrafter"/>
</dbReference>
<evidence type="ECO:0000256" key="1">
    <source>
        <dbReference type="ARBA" id="ARBA00004370"/>
    </source>
</evidence>
<feature type="compositionally biased region" description="Low complexity" evidence="3">
    <location>
        <begin position="80"/>
        <end position="92"/>
    </location>
</feature>
<keyword evidence="6" id="KW-1185">Reference proteome</keyword>
<dbReference type="OrthoDB" id="67540at2759"/>
<dbReference type="PANTHER" id="PTHR22746:SF10">
    <property type="entry name" value="GUANINE NUCLEOTIDE EXCHANGE FACTOR SUBUNIT RIC1"/>
    <property type="match status" value="1"/>
</dbReference>
<evidence type="ECO:0000256" key="2">
    <source>
        <dbReference type="ARBA" id="ARBA00023136"/>
    </source>
</evidence>
<gene>
    <name evidence="5" type="ORF">BU14_0099s0027</name>
</gene>
<evidence type="ECO:0000259" key="4">
    <source>
        <dbReference type="Pfam" id="PF07064"/>
    </source>
</evidence>
<dbReference type="GO" id="GO:0006886">
    <property type="term" value="P:intracellular protein transport"/>
    <property type="evidence" value="ECO:0007669"/>
    <property type="project" value="InterPro"/>
</dbReference>
<dbReference type="AlphaFoldDB" id="A0A1X6PDQ8"/>
<evidence type="ECO:0000313" key="6">
    <source>
        <dbReference type="Proteomes" id="UP000218209"/>
    </source>
</evidence>
<proteinExistence type="predicted"/>
<evidence type="ECO:0000313" key="5">
    <source>
        <dbReference type="EMBL" id="OSX78763.1"/>
    </source>
</evidence>
<dbReference type="PANTHER" id="PTHR22746">
    <property type="entry name" value="RAB6A-GEF COMPLEX PARTNER PROTEIN 1"/>
    <property type="match status" value="1"/>
</dbReference>
<feature type="region of interest" description="Disordered" evidence="3">
    <location>
        <begin position="331"/>
        <end position="360"/>
    </location>
</feature>
<keyword evidence="2" id="KW-0472">Membrane</keyword>
<evidence type="ECO:0000256" key="3">
    <source>
        <dbReference type="SAM" id="MobiDB-lite"/>
    </source>
</evidence>
<dbReference type="Pfam" id="PF07064">
    <property type="entry name" value="RIC1"/>
    <property type="match status" value="1"/>
</dbReference>
<dbReference type="GO" id="GO:0034066">
    <property type="term" value="C:Ric1-Rgp1 guanyl-nucleotide exchange factor complex"/>
    <property type="evidence" value="ECO:0007669"/>
    <property type="project" value="InterPro"/>
</dbReference>
<dbReference type="InterPro" id="IPR040096">
    <property type="entry name" value="Ric1"/>
</dbReference>
<dbReference type="GO" id="GO:0000139">
    <property type="term" value="C:Golgi membrane"/>
    <property type="evidence" value="ECO:0007669"/>
    <property type="project" value="TreeGrafter"/>
</dbReference>
<organism evidence="5 6">
    <name type="scientific">Porphyra umbilicalis</name>
    <name type="common">Purple laver</name>
    <name type="synonym">Red alga</name>
    <dbReference type="NCBI Taxonomy" id="2786"/>
    <lineage>
        <taxon>Eukaryota</taxon>
        <taxon>Rhodophyta</taxon>
        <taxon>Bangiophyceae</taxon>
        <taxon>Bangiales</taxon>
        <taxon>Bangiaceae</taxon>
        <taxon>Porphyra</taxon>
    </lineage>
</organism>
<comment type="subcellular location">
    <subcellularLocation>
        <location evidence="1">Membrane</location>
    </subcellularLocation>
</comment>
<sequence>MGVDDDGRGALRVALRVALRCASQPQFVDSLEWLLYEAVLEHNDERRGRTRSAAATPLALVSPTVGPTALDGYPHRRQHSGAGESPSASGAPGAAGGWGAAGGGAAGGGGAHAAPPSPMRYAAPLASSIDSGPNRSTPYLGDLALRSLTSGGGGGGVGAMGGASPAPPGLPGTPWASSASLATDAAAAAAVYSAAAGQRELFPRVIRLLRYFGEYEDVVVRCARKMDSKRWPLLFAVAGEPAALLEQCFVSGRLRTAACLLVILQEMWGFISSTPHSLRLLDAALERGELGLAADLANFLSKADRAGMLNSSQLTAREDVGWMAAATARPSATAPSRWGGHDGLADGADDAARSAPDPDAPVRLPAVDVSVLKSARRLLQDGQWRRLAALSVRMDFPLAAWLRREIYGGGGVGGVATEAPGVYAIREGVAALRADGAGGRRVGGDGAGLRGGSPPTRTLVGDMAGTLLALHRQFQWPEPPVRAVEASLARLVRARTAAAPPGPAAAAAAPPPSDGNGVAANGGVSPGASPPSTSEGPATPRTVAWRAGAALTGKAGSAALFGTALPPPVGAPADTEPLRAMRAKARRLCAQELTYLLAVAAAADAAELSLLFGTLLLDADAVYGALRAAPALWPAYRDALRAFGVRGYTLLWTTVQELLADDDVGGGGALAPRRGVGVAWTSDAWFFFVLLWGCPSVPTGTHGLGAKIQNNYLPPAATAARRCPNARGHLVVVRVQPHGGSQHHIPTAL</sequence>
<feature type="domain" description="RIC1 C-terminal alpha solenoid region" evidence="4">
    <location>
        <begin position="196"/>
        <end position="314"/>
    </location>
</feature>
<protein>
    <recommendedName>
        <fullName evidence="4">RIC1 C-terminal alpha solenoid region domain-containing protein</fullName>
    </recommendedName>
</protein>
<feature type="region of interest" description="Disordered" evidence="3">
    <location>
        <begin position="44"/>
        <end position="96"/>
    </location>
</feature>